<dbReference type="CDD" id="cd02440">
    <property type="entry name" value="AdoMet_MTases"/>
    <property type="match status" value="1"/>
</dbReference>
<dbReference type="Proteomes" id="UP001217485">
    <property type="component" value="Unassembled WGS sequence"/>
</dbReference>
<reference evidence="2 3" key="1">
    <citation type="submission" date="2023-01" db="EMBL/GenBank/DDBJ databases">
        <title>Minimal conservation of predation-associated metabolite biosynthetic gene clusters underscores biosynthetic potential of Myxococcota including descriptions for ten novel species: Archangium lansinium sp. nov., Myxococcus landrumus sp. nov., Nannocystis bai.</title>
        <authorList>
            <person name="Ahearne A."/>
            <person name="Stevens C."/>
            <person name="Dowd S."/>
        </authorList>
    </citation>
    <scope>NUCLEOTIDE SEQUENCE [LARGE SCALE GENOMIC DNA]</scope>
    <source>
        <strain evidence="2 3">WIWO2</strain>
    </source>
</reference>
<keyword evidence="2" id="KW-0808">Transferase</keyword>
<dbReference type="Pfam" id="PF13649">
    <property type="entry name" value="Methyltransf_25"/>
    <property type="match status" value="1"/>
</dbReference>
<evidence type="ECO:0000259" key="1">
    <source>
        <dbReference type="Pfam" id="PF13649"/>
    </source>
</evidence>
<dbReference type="GO" id="GO:0032259">
    <property type="term" value="P:methylation"/>
    <property type="evidence" value="ECO:0007669"/>
    <property type="project" value="UniProtKB-KW"/>
</dbReference>
<dbReference type="SUPFAM" id="SSF53335">
    <property type="entry name" value="S-adenosyl-L-methionine-dependent methyltransferases"/>
    <property type="match status" value="1"/>
</dbReference>
<protein>
    <submittedName>
        <fullName evidence="2">Class I SAM-dependent methyltransferase</fullName>
    </submittedName>
</protein>
<organism evidence="2 3">
    <name type="scientific">Sorangium atrum</name>
    <dbReference type="NCBI Taxonomy" id="2995308"/>
    <lineage>
        <taxon>Bacteria</taxon>
        <taxon>Pseudomonadati</taxon>
        <taxon>Myxococcota</taxon>
        <taxon>Polyangia</taxon>
        <taxon>Polyangiales</taxon>
        <taxon>Polyangiaceae</taxon>
        <taxon>Sorangium</taxon>
    </lineage>
</organism>
<dbReference type="RefSeq" id="WP_272096542.1">
    <property type="nucleotide sequence ID" value="NZ_JAQNDK010000002.1"/>
</dbReference>
<comment type="caution">
    <text evidence="2">The sequence shown here is derived from an EMBL/GenBank/DDBJ whole genome shotgun (WGS) entry which is preliminary data.</text>
</comment>
<dbReference type="GO" id="GO:0008168">
    <property type="term" value="F:methyltransferase activity"/>
    <property type="evidence" value="ECO:0007669"/>
    <property type="project" value="UniProtKB-KW"/>
</dbReference>
<evidence type="ECO:0000313" key="2">
    <source>
        <dbReference type="EMBL" id="MDC0679551.1"/>
    </source>
</evidence>
<accession>A0ABT5C2Y2</accession>
<evidence type="ECO:0000313" key="3">
    <source>
        <dbReference type="Proteomes" id="UP001217485"/>
    </source>
</evidence>
<name>A0ABT5C2Y2_9BACT</name>
<feature type="domain" description="Methyltransferase" evidence="1">
    <location>
        <begin position="105"/>
        <end position="195"/>
    </location>
</feature>
<dbReference type="EMBL" id="JAQNDK010000002">
    <property type="protein sequence ID" value="MDC0679551.1"/>
    <property type="molecule type" value="Genomic_DNA"/>
</dbReference>
<dbReference type="InterPro" id="IPR029063">
    <property type="entry name" value="SAM-dependent_MTases_sf"/>
</dbReference>
<dbReference type="InterPro" id="IPR041698">
    <property type="entry name" value="Methyltransf_25"/>
</dbReference>
<keyword evidence="2" id="KW-0489">Methyltransferase</keyword>
<gene>
    <name evidence="2" type="ORF">POL72_17535</name>
</gene>
<keyword evidence="3" id="KW-1185">Reference proteome</keyword>
<sequence length="308" mass="33316">MDAPEISDLLVDYDPDTLARLPVRRSAVVERLRAAGRPGAARLAARLPARDDLLDEAAVDALLLRVHAELQRLSEEFDQGERVRFVLAPLLDALRAAGAPRPLRVVDVGCGLGYVVRWLAARGALGADVELVGCDYNRALIEAARAAASDEGLPCRFHVANAFTLREPATVFLSTGVVHHFRGDALVSFFREQARAGALAFIHFDIKPSHLSPLGAWIFHQARMREPLSRHDGVLSALRAHAGDALLAAARAGAEGLSSALFDGHVGPFPVLRIMHAVIGLRPDLRARFVDQLERLGPRGGRRLGAFS</sequence>
<proteinExistence type="predicted"/>
<dbReference type="Gene3D" id="3.40.50.150">
    <property type="entry name" value="Vaccinia Virus protein VP39"/>
    <property type="match status" value="1"/>
</dbReference>